<dbReference type="SUPFAM" id="SSF51197">
    <property type="entry name" value="Clavaminate synthase-like"/>
    <property type="match status" value="1"/>
</dbReference>
<dbReference type="Gene3D" id="2.60.120.330">
    <property type="entry name" value="B-lactam Antibiotic, Isopenicillin N Synthase, Chain"/>
    <property type="match status" value="1"/>
</dbReference>
<evidence type="ECO:0000256" key="1">
    <source>
        <dbReference type="ARBA" id="ARBA00007730"/>
    </source>
</evidence>
<dbReference type="EMBL" id="CCKQ01002616">
    <property type="protein sequence ID" value="CDW73725.1"/>
    <property type="molecule type" value="Genomic_DNA"/>
</dbReference>
<evidence type="ECO:0000256" key="4">
    <source>
        <dbReference type="SAM" id="MobiDB-lite"/>
    </source>
</evidence>
<protein>
    <submittedName>
        <fullName evidence="6">Aspartyl beta-hydroxylase</fullName>
    </submittedName>
</protein>
<dbReference type="PANTHER" id="PTHR46332">
    <property type="entry name" value="ASPARTATE BETA-HYDROXYLASE DOMAIN-CONTAINING PROTEIN 2"/>
    <property type="match status" value="1"/>
</dbReference>
<evidence type="ECO:0000313" key="7">
    <source>
        <dbReference type="Proteomes" id="UP000039865"/>
    </source>
</evidence>
<organism evidence="6 7">
    <name type="scientific">Stylonychia lemnae</name>
    <name type="common">Ciliate</name>
    <dbReference type="NCBI Taxonomy" id="5949"/>
    <lineage>
        <taxon>Eukaryota</taxon>
        <taxon>Sar</taxon>
        <taxon>Alveolata</taxon>
        <taxon>Ciliophora</taxon>
        <taxon>Intramacronucleata</taxon>
        <taxon>Spirotrichea</taxon>
        <taxon>Stichotrichia</taxon>
        <taxon>Sporadotrichida</taxon>
        <taxon>Oxytrichidae</taxon>
        <taxon>Stylonychinae</taxon>
        <taxon>Stylonychia</taxon>
    </lineage>
</organism>
<dbReference type="GO" id="GO:0051213">
    <property type="term" value="F:dioxygenase activity"/>
    <property type="evidence" value="ECO:0007669"/>
    <property type="project" value="UniProtKB-KW"/>
</dbReference>
<dbReference type="Pfam" id="PF05118">
    <property type="entry name" value="Asp_Arg_Hydrox"/>
    <property type="match status" value="1"/>
</dbReference>
<name>A0A077ZV06_STYLE</name>
<proteinExistence type="inferred from homology"/>
<gene>
    <name evidence="6" type="primary">Contig6811.g7279</name>
    <name evidence="6" type="ORF">STYLEM_2712</name>
</gene>
<dbReference type="GO" id="GO:0016020">
    <property type="term" value="C:membrane"/>
    <property type="evidence" value="ECO:0007669"/>
    <property type="project" value="TreeGrafter"/>
</dbReference>
<dbReference type="Proteomes" id="UP000039865">
    <property type="component" value="Unassembled WGS sequence"/>
</dbReference>
<feature type="compositionally biased region" description="Polar residues" evidence="4">
    <location>
        <begin position="15"/>
        <end position="39"/>
    </location>
</feature>
<evidence type="ECO:0000313" key="6">
    <source>
        <dbReference type="EMBL" id="CDW73725.1"/>
    </source>
</evidence>
<dbReference type="InterPro" id="IPR007803">
    <property type="entry name" value="Asp/Arg/Pro-Hydrxlase"/>
</dbReference>
<dbReference type="OMA" id="SFNHEAW"/>
<evidence type="ECO:0000256" key="3">
    <source>
        <dbReference type="ARBA" id="ARBA00023002"/>
    </source>
</evidence>
<accession>A0A077ZV06</accession>
<keyword evidence="2" id="KW-0223">Dioxygenase</keyword>
<dbReference type="PANTHER" id="PTHR46332:SF5">
    <property type="entry name" value="ASPARTATE BETA-HYDROXYLASE DOMAIN CONTAINING 2"/>
    <property type="match status" value="1"/>
</dbReference>
<dbReference type="InParanoid" id="A0A077ZV06"/>
<dbReference type="InterPro" id="IPR027443">
    <property type="entry name" value="IPNS-like_sf"/>
</dbReference>
<comment type="similarity">
    <text evidence="1">Belongs to the aspartyl/asparaginyl beta-hydroxylase family.</text>
</comment>
<feature type="domain" description="Aspartyl/asparaginy/proline hydroxylase" evidence="5">
    <location>
        <begin position="150"/>
        <end position="312"/>
    </location>
</feature>
<dbReference type="OrthoDB" id="438431at2759"/>
<sequence>MENTIPHTHQDIDSENINPNLAKSSEVIQDQKITSQIQKIQDKDSSDEEDEKMNDQEAKLWNRIEELLKDYHLNGFQKVACKKFIKDKVGNPENHTVDRLREWLFMRLNGQRIPEKHHPRQLGCPDLVPGLSLKGYWQRDLFEWIRKLEEAAPIIREELAQLRNEKGFQPYRSPAYASKNLPEDKIGSLGNDSGSWNVFYLFLHDIQFEENCAKVPKTVQILKDIVPRNYHHAFFSALTPGTHVTPHNGPTGKKLRVHLPLVGVEGARMRVGDEIKYLQQDECIIFDDSFNHEAWHDGQQTRINLILDFWHPELSDDEVKFFTMLLKSKLKGEKFLSEKIQNNDHLYAIIEQTKDLLKSNDDWWIS</sequence>
<reference evidence="6 7" key="1">
    <citation type="submission" date="2014-06" db="EMBL/GenBank/DDBJ databases">
        <authorList>
            <person name="Swart Estienne"/>
        </authorList>
    </citation>
    <scope>NUCLEOTIDE SEQUENCE [LARGE SCALE GENOMIC DNA]</scope>
    <source>
        <strain evidence="6 7">130c</strain>
    </source>
</reference>
<feature type="region of interest" description="Disordered" evidence="4">
    <location>
        <begin position="1"/>
        <end position="55"/>
    </location>
</feature>
<dbReference type="InterPro" id="IPR051821">
    <property type="entry name" value="Asp/Asn_beta-hydroxylase"/>
</dbReference>
<keyword evidence="7" id="KW-1185">Reference proteome</keyword>
<keyword evidence="3" id="KW-0560">Oxidoreductase</keyword>
<dbReference type="AlphaFoldDB" id="A0A077ZV06"/>
<evidence type="ECO:0000259" key="5">
    <source>
        <dbReference type="Pfam" id="PF05118"/>
    </source>
</evidence>
<evidence type="ECO:0000256" key="2">
    <source>
        <dbReference type="ARBA" id="ARBA00022964"/>
    </source>
</evidence>